<sequence>MRDIREMCNIREVAGYKDIQESAFKSHQIIFIPLYLSHKQRFTVLTSKAANFNMFSSKFIAAALIVASGMQISNGLVFRRDDEGMTGSMPPETMTTSHSSHLTQSTGTESTKSSASVTQTATSSMETKTIESSSFSGTTSNHTTQTHSIPSTQSHEPSKSSETASSSPTSSHSGKPPKPTGSMVDCDHVLEWERDTAYTSGSQTVYTDELWTAKQWSYNNSPNDAAMEWTLNGSCMEPKHSVTVSCFGIAAWNKQAMYEAGSKVTYGGHLWSAPHWVSSNVPGDTSGSWVDQGVCKD</sequence>
<dbReference type="Proteomes" id="UP000790377">
    <property type="component" value="Unassembled WGS sequence"/>
</dbReference>
<evidence type="ECO:0000313" key="1">
    <source>
        <dbReference type="EMBL" id="KAH7906755.1"/>
    </source>
</evidence>
<proteinExistence type="predicted"/>
<comment type="caution">
    <text evidence="1">The sequence shown here is derived from an EMBL/GenBank/DDBJ whole genome shotgun (WGS) entry which is preliminary data.</text>
</comment>
<protein>
    <submittedName>
        <fullName evidence="1">Uncharacterized protein</fullName>
    </submittedName>
</protein>
<reference evidence="1" key="1">
    <citation type="journal article" date="2021" name="New Phytol.">
        <title>Evolutionary innovations through gain and loss of genes in the ectomycorrhizal Boletales.</title>
        <authorList>
            <person name="Wu G."/>
            <person name="Miyauchi S."/>
            <person name="Morin E."/>
            <person name="Kuo A."/>
            <person name="Drula E."/>
            <person name="Varga T."/>
            <person name="Kohler A."/>
            <person name="Feng B."/>
            <person name="Cao Y."/>
            <person name="Lipzen A."/>
            <person name="Daum C."/>
            <person name="Hundley H."/>
            <person name="Pangilinan J."/>
            <person name="Johnson J."/>
            <person name="Barry K."/>
            <person name="LaButti K."/>
            <person name="Ng V."/>
            <person name="Ahrendt S."/>
            <person name="Min B."/>
            <person name="Choi I.G."/>
            <person name="Park H."/>
            <person name="Plett J.M."/>
            <person name="Magnuson J."/>
            <person name="Spatafora J.W."/>
            <person name="Nagy L.G."/>
            <person name="Henrissat B."/>
            <person name="Grigoriev I.V."/>
            <person name="Yang Z.L."/>
            <person name="Xu J."/>
            <person name="Martin F.M."/>
        </authorList>
    </citation>
    <scope>NUCLEOTIDE SEQUENCE</scope>
    <source>
        <strain evidence="1">ATCC 28755</strain>
    </source>
</reference>
<dbReference type="EMBL" id="MU267979">
    <property type="protein sequence ID" value="KAH7906755.1"/>
    <property type="molecule type" value="Genomic_DNA"/>
</dbReference>
<gene>
    <name evidence="1" type="ORF">BJ138DRAFT_1161857</name>
</gene>
<organism evidence="1 2">
    <name type="scientific">Hygrophoropsis aurantiaca</name>
    <dbReference type="NCBI Taxonomy" id="72124"/>
    <lineage>
        <taxon>Eukaryota</taxon>
        <taxon>Fungi</taxon>
        <taxon>Dikarya</taxon>
        <taxon>Basidiomycota</taxon>
        <taxon>Agaricomycotina</taxon>
        <taxon>Agaricomycetes</taxon>
        <taxon>Agaricomycetidae</taxon>
        <taxon>Boletales</taxon>
        <taxon>Coniophorineae</taxon>
        <taxon>Hygrophoropsidaceae</taxon>
        <taxon>Hygrophoropsis</taxon>
    </lineage>
</organism>
<name>A0ACB8A0D4_9AGAM</name>
<accession>A0ACB8A0D4</accession>
<keyword evidence="2" id="KW-1185">Reference proteome</keyword>
<evidence type="ECO:0000313" key="2">
    <source>
        <dbReference type="Proteomes" id="UP000790377"/>
    </source>
</evidence>